<dbReference type="AlphaFoldDB" id="A0A5N6B5L4"/>
<keyword evidence="2" id="KW-1185">Reference proteome</keyword>
<accession>A0A5N6B5L4</accession>
<protein>
    <submittedName>
        <fullName evidence="1">Uncharacterized protein</fullName>
    </submittedName>
</protein>
<dbReference type="EMBL" id="VDMA02000032">
    <property type="protein sequence ID" value="KAB8176361.1"/>
    <property type="molecule type" value="Genomic_DNA"/>
</dbReference>
<evidence type="ECO:0000313" key="2">
    <source>
        <dbReference type="Proteomes" id="UP000313066"/>
    </source>
</evidence>
<dbReference type="Proteomes" id="UP000313066">
    <property type="component" value="Unassembled WGS sequence"/>
</dbReference>
<reference evidence="1 2" key="1">
    <citation type="submission" date="2019-10" db="EMBL/GenBank/DDBJ databases">
        <title>Nonomuraea sp. nov., isolated from Phyllanthus amarus.</title>
        <authorList>
            <person name="Klykleung N."/>
            <person name="Tanasupawat S."/>
        </authorList>
    </citation>
    <scope>NUCLEOTIDE SEQUENCE [LARGE SCALE GENOMIC DNA]</scope>
    <source>
        <strain evidence="1 2">CR1-09</strain>
    </source>
</reference>
<dbReference type="RefSeq" id="WP_139580191.1">
    <property type="nucleotide sequence ID" value="NZ_VDMA02000032.1"/>
</dbReference>
<proteinExistence type="predicted"/>
<evidence type="ECO:0000313" key="1">
    <source>
        <dbReference type="EMBL" id="KAB8176361.1"/>
    </source>
</evidence>
<comment type="caution">
    <text evidence="1">The sequence shown here is derived from an EMBL/GenBank/DDBJ whole genome shotgun (WGS) entry which is preliminary data.</text>
</comment>
<sequence>MTGHVVFKRFDAAGAREQREVVSLIHRDAYAERIATGDPAGMVFKPIEPAQARWSALGDP</sequence>
<name>A0A5N6B5L4_9ACTN</name>
<organism evidence="1 2">
    <name type="scientific">Microbispora catharanthi</name>
    <dbReference type="NCBI Taxonomy" id="1712871"/>
    <lineage>
        <taxon>Bacteria</taxon>
        <taxon>Bacillati</taxon>
        <taxon>Actinomycetota</taxon>
        <taxon>Actinomycetes</taxon>
        <taxon>Streptosporangiales</taxon>
        <taxon>Streptosporangiaceae</taxon>
        <taxon>Microbispora</taxon>
    </lineage>
</organism>
<gene>
    <name evidence="1" type="ORF">FH610_038625</name>
</gene>